<sequence>MARENSILKLKGKLDGMSFYKTSEGYQVRAKGGIEKARILNDANFERTRENMNEFGNINKAGKLIRASIVVFLNRAKDMRASSRLVSVAAQVKNLDVTSARGQRQFAKGLETAEGKQLLEGFEFNKHAPLSMILKASYQLDTATGSLSIPGFHPAEHLVIAEAATHVRLALACAVINAKNETRETVYAEQQLIPITAGPSDLTLVLDHMPELEGTLMFYVLVEFFQEMNGEQYILKSGSHNALQLVKVV</sequence>
<keyword evidence="2" id="KW-1185">Reference proteome</keyword>
<evidence type="ECO:0000313" key="2">
    <source>
        <dbReference type="Proteomes" id="UP000215196"/>
    </source>
</evidence>
<gene>
    <name evidence="1" type="ORF">SAMEA4412677_00534</name>
</gene>
<dbReference type="EMBL" id="LT906465">
    <property type="protein sequence ID" value="SNV36383.1"/>
    <property type="molecule type" value="Genomic_DNA"/>
</dbReference>
<dbReference type="KEGG" id="ctak:4412677_00534"/>
<reference evidence="1 2" key="1">
    <citation type="submission" date="2017-06" db="EMBL/GenBank/DDBJ databases">
        <authorList>
            <consortium name="Pathogen Informatics"/>
        </authorList>
    </citation>
    <scope>NUCLEOTIDE SEQUENCE [LARGE SCALE GENOMIC DNA]</scope>
    <source>
        <strain evidence="1 2">NCTC13490</strain>
    </source>
</reference>
<evidence type="ECO:0000313" key="1">
    <source>
        <dbReference type="EMBL" id="SNV36383.1"/>
    </source>
</evidence>
<protein>
    <submittedName>
        <fullName evidence="1">Uncharacterized protein</fullName>
    </submittedName>
</protein>
<name>A0A239WR24_9FLAO</name>
<dbReference type="Proteomes" id="UP000215196">
    <property type="component" value="Chromosome 1"/>
</dbReference>
<dbReference type="AlphaFoldDB" id="A0A239WR24"/>
<proteinExistence type="predicted"/>
<dbReference type="RefSeq" id="WP_095070166.1">
    <property type="nucleotide sequence ID" value="NZ_LT906465.1"/>
</dbReference>
<organism evidence="1 2">
    <name type="scientific">Chryseobacterium taklimakanense</name>
    <dbReference type="NCBI Taxonomy" id="536441"/>
    <lineage>
        <taxon>Bacteria</taxon>
        <taxon>Pseudomonadati</taxon>
        <taxon>Bacteroidota</taxon>
        <taxon>Flavobacteriia</taxon>
        <taxon>Flavobacteriales</taxon>
        <taxon>Weeksellaceae</taxon>
        <taxon>Chryseobacterium group</taxon>
        <taxon>Chryseobacterium</taxon>
    </lineage>
</organism>
<accession>A0A239WR24</accession>